<reference evidence="2 3" key="1">
    <citation type="submission" date="2023-06" db="EMBL/GenBank/DDBJ databases">
        <title>Genome sequence of Methanimicrococcus sp. At1.</title>
        <authorList>
            <person name="Protasov E."/>
            <person name="Platt K."/>
            <person name="Poehlein A."/>
            <person name="Daniel R."/>
            <person name="Brune A."/>
        </authorList>
    </citation>
    <scope>NUCLEOTIDE SEQUENCE [LARGE SCALE GENOMIC DNA]</scope>
    <source>
        <strain evidence="2 3">At1</strain>
    </source>
</reference>
<dbReference type="Proteomes" id="UP001272052">
    <property type="component" value="Unassembled WGS sequence"/>
</dbReference>
<dbReference type="RefSeq" id="WP_318786072.1">
    <property type="nucleotide sequence ID" value="NZ_JAWDKC010000020.1"/>
</dbReference>
<proteinExistence type="predicted"/>
<name>A0ABU3VQF9_9EURY</name>
<keyword evidence="1" id="KW-1133">Transmembrane helix</keyword>
<evidence type="ECO:0000313" key="3">
    <source>
        <dbReference type="Proteomes" id="UP001272052"/>
    </source>
</evidence>
<organism evidence="2 3">
    <name type="scientific">Methanimicrococcus hacksteinii</name>
    <dbReference type="NCBI Taxonomy" id="3028293"/>
    <lineage>
        <taxon>Archaea</taxon>
        <taxon>Methanobacteriati</taxon>
        <taxon>Methanobacteriota</taxon>
        <taxon>Stenosarchaea group</taxon>
        <taxon>Methanomicrobia</taxon>
        <taxon>Methanosarcinales</taxon>
        <taxon>Methanosarcinaceae</taxon>
        <taxon>Methanimicrococcus</taxon>
    </lineage>
</organism>
<keyword evidence="1" id="KW-0472">Membrane</keyword>
<gene>
    <name evidence="2" type="ORF">MmiAt1_12420</name>
</gene>
<keyword evidence="3" id="KW-1185">Reference proteome</keyword>
<feature type="transmembrane region" description="Helical" evidence="1">
    <location>
        <begin position="6"/>
        <end position="27"/>
    </location>
</feature>
<evidence type="ECO:0000256" key="1">
    <source>
        <dbReference type="SAM" id="Phobius"/>
    </source>
</evidence>
<evidence type="ECO:0000313" key="2">
    <source>
        <dbReference type="EMBL" id="MDV0445650.1"/>
    </source>
</evidence>
<keyword evidence="1" id="KW-0812">Transmembrane</keyword>
<accession>A0ABU3VQF9</accession>
<sequence>MKAQHFLIFFTIIAGILIAAATVHYTAPIQTEIQFRQMEIHFVNENATAKVEYEVGFLTQLYVFFFGSRNLDPYLDQLLYDFDEYQITSVHGTTATIELINASRPSGSYYLHDQHMLGYEVGRLIIYDPDGKTLSFENATRTPNTFYDI</sequence>
<comment type="caution">
    <text evidence="2">The sequence shown here is derived from an EMBL/GenBank/DDBJ whole genome shotgun (WGS) entry which is preliminary data.</text>
</comment>
<protein>
    <submittedName>
        <fullName evidence="2">Uncharacterized protein</fullName>
    </submittedName>
</protein>
<dbReference type="EMBL" id="JAWDKC010000020">
    <property type="protein sequence ID" value="MDV0445650.1"/>
    <property type="molecule type" value="Genomic_DNA"/>
</dbReference>